<accession>A0ABV2CUG6</accession>
<sequence>MAPRITPGPWKAVAYIDPAELIKGPDGQVLAMRQDDATTADMTLMAAAPELLAALTALVEEAQPLGLQRRPYKTALSLVLKLENAA</sequence>
<dbReference type="RefSeq" id="WP_345929543.1">
    <property type="nucleotide sequence ID" value="NZ_JBDIVF010000010.1"/>
</dbReference>
<protein>
    <submittedName>
        <fullName evidence="1">Uncharacterized protein</fullName>
    </submittedName>
</protein>
<evidence type="ECO:0000313" key="2">
    <source>
        <dbReference type="Proteomes" id="UP001548590"/>
    </source>
</evidence>
<dbReference type="EMBL" id="JBEWLZ010000013">
    <property type="protein sequence ID" value="MET1491569.1"/>
    <property type="molecule type" value="Genomic_DNA"/>
</dbReference>
<reference evidence="1 2" key="1">
    <citation type="submission" date="2024-07" db="EMBL/GenBank/DDBJ databases">
        <title>Uliginosibacterium paludis KCTC:42655.</title>
        <authorList>
            <person name="Kim M.K."/>
        </authorList>
    </citation>
    <scope>NUCLEOTIDE SEQUENCE [LARGE SCALE GENOMIC DNA]</scope>
    <source>
        <strain evidence="1 2">KCTC 42655</strain>
    </source>
</reference>
<name>A0ABV2CUG6_9RHOO</name>
<keyword evidence="2" id="KW-1185">Reference proteome</keyword>
<dbReference type="Proteomes" id="UP001548590">
    <property type="component" value="Unassembled WGS sequence"/>
</dbReference>
<comment type="caution">
    <text evidence="1">The sequence shown here is derived from an EMBL/GenBank/DDBJ whole genome shotgun (WGS) entry which is preliminary data.</text>
</comment>
<evidence type="ECO:0000313" key="1">
    <source>
        <dbReference type="EMBL" id="MET1491569.1"/>
    </source>
</evidence>
<gene>
    <name evidence="1" type="ORF">ABVT11_17145</name>
</gene>
<organism evidence="1 2">
    <name type="scientific">Uliginosibacterium paludis</name>
    <dbReference type="NCBI Taxonomy" id="1615952"/>
    <lineage>
        <taxon>Bacteria</taxon>
        <taxon>Pseudomonadati</taxon>
        <taxon>Pseudomonadota</taxon>
        <taxon>Betaproteobacteria</taxon>
        <taxon>Rhodocyclales</taxon>
        <taxon>Zoogloeaceae</taxon>
        <taxon>Uliginosibacterium</taxon>
    </lineage>
</organism>
<proteinExistence type="predicted"/>